<organism evidence="1">
    <name type="scientific">metagenome</name>
    <dbReference type="NCBI Taxonomy" id="256318"/>
    <lineage>
        <taxon>unclassified sequences</taxon>
        <taxon>metagenomes</taxon>
    </lineage>
</organism>
<sequence>MRASLCSYFRVHIRGGDLERRWLSHQIANGPKELLVGIWVHGPGVCLVVVINRSLELVSTREQLPLTGGELSERSLEAGPERGRIDSRPWQRFSLDEAVQNCGYAHRTDLNSLGHGVISVVLKSAFVICTS</sequence>
<dbReference type="EMBL" id="CZKA01000030">
    <property type="protein sequence ID" value="CUR56693.1"/>
    <property type="molecule type" value="Genomic_DNA"/>
</dbReference>
<name>A0A2P2C3W7_9ZZZZ</name>
<evidence type="ECO:0000313" key="1">
    <source>
        <dbReference type="EMBL" id="CUR56693.1"/>
    </source>
</evidence>
<dbReference type="AlphaFoldDB" id="A0A2P2C3W7"/>
<reference evidence="1" key="1">
    <citation type="submission" date="2015-08" db="EMBL/GenBank/DDBJ databases">
        <authorList>
            <person name="Babu N.S."/>
            <person name="Beckwith C.J."/>
            <person name="Beseler K.G."/>
            <person name="Brison A."/>
            <person name="Carone J.V."/>
            <person name="Caskin T.P."/>
            <person name="Diamond M."/>
            <person name="Durham M.E."/>
            <person name="Foxe J.M."/>
            <person name="Go M."/>
            <person name="Henderson B.A."/>
            <person name="Jones I.B."/>
            <person name="McGettigan J.A."/>
            <person name="Micheletti S.J."/>
            <person name="Nasrallah M.E."/>
            <person name="Ortiz D."/>
            <person name="Piller C.R."/>
            <person name="Privatt S.R."/>
            <person name="Schneider S.L."/>
            <person name="Sharp S."/>
            <person name="Smith T.C."/>
            <person name="Stanton J.D."/>
            <person name="Ullery H.E."/>
            <person name="Wilson R.J."/>
            <person name="Serrano M.G."/>
            <person name="Buck G."/>
            <person name="Lee V."/>
            <person name="Wang Y."/>
            <person name="Carvalho R."/>
            <person name="Voegtly L."/>
            <person name="Shi R."/>
            <person name="Duckworth R."/>
            <person name="Johnson A."/>
            <person name="Loviza R."/>
            <person name="Walstead R."/>
            <person name="Shah Z."/>
            <person name="Kiflezghi M."/>
            <person name="Wade K."/>
            <person name="Ball S.L."/>
            <person name="Bradley K.W."/>
            <person name="Asai D.J."/>
            <person name="Bowman C.A."/>
            <person name="Russell D.A."/>
            <person name="Pope W.H."/>
            <person name="Jacobs-Sera D."/>
            <person name="Hendrix R.W."/>
            <person name="Hatfull G.F."/>
        </authorList>
    </citation>
    <scope>NUCLEOTIDE SEQUENCE</scope>
</reference>
<proteinExistence type="predicted"/>
<gene>
    <name evidence="1" type="ORF">NOCA2360011</name>
</gene>
<protein>
    <submittedName>
        <fullName evidence="1">Uncharacterized protein</fullName>
    </submittedName>
</protein>
<accession>A0A2P2C3W7</accession>